<dbReference type="RefSeq" id="WP_129017810.1">
    <property type="nucleotide sequence ID" value="NZ_SDDZ01000007.1"/>
</dbReference>
<sequence length="134" mass="15915">MITETVFEILGEGGGINIKRQKTKAGEKFLYNHSEYDFTEEGLDVNKNSEYENFEKPFQLIHDKHDWYMLHVETVHDDYRAFIVKKLIEKLNKESRTPDCIDNSKNKLEESFKIKLEFRKNNAKSTWSYTEAID</sequence>
<accession>A0A4Q0XHE9</accession>
<name>A0A4Q0XHE9_9FLAO</name>
<protein>
    <submittedName>
        <fullName evidence="1">Uncharacterized protein</fullName>
    </submittedName>
</protein>
<keyword evidence="2" id="KW-1185">Reference proteome</keyword>
<organism evidence="1 2">
    <name type="scientific">Gelidibacter gilvus</name>
    <dbReference type="NCBI Taxonomy" id="59602"/>
    <lineage>
        <taxon>Bacteria</taxon>
        <taxon>Pseudomonadati</taxon>
        <taxon>Bacteroidota</taxon>
        <taxon>Flavobacteriia</taxon>
        <taxon>Flavobacteriales</taxon>
        <taxon>Flavobacteriaceae</taxon>
        <taxon>Gelidibacter</taxon>
    </lineage>
</organism>
<dbReference type="Proteomes" id="UP000289792">
    <property type="component" value="Unassembled WGS sequence"/>
</dbReference>
<proteinExistence type="predicted"/>
<comment type="caution">
    <text evidence="1">The sequence shown here is derived from an EMBL/GenBank/DDBJ whole genome shotgun (WGS) entry which is preliminary data.</text>
</comment>
<dbReference type="OrthoDB" id="1255059at2"/>
<evidence type="ECO:0000313" key="2">
    <source>
        <dbReference type="Proteomes" id="UP000289792"/>
    </source>
</evidence>
<reference evidence="1 2" key="1">
    <citation type="submission" date="2019-01" db="EMBL/GenBank/DDBJ databases">
        <title>Genome sequence of the Antarctic species Gelidibacter gilvus ACAM 158(T).</title>
        <authorList>
            <person name="Bowman J.P."/>
        </authorList>
    </citation>
    <scope>NUCLEOTIDE SEQUENCE [LARGE SCALE GENOMIC DNA]</scope>
    <source>
        <strain evidence="1 2">IC158</strain>
    </source>
</reference>
<dbReference type="EMBL" id="SDDZ01000007">
    <property type="protein sequence ID" value="RXJ49409.1"/>
    <property type="molecule type" value="Genomic_DNA"/>
</dbReference>
<dbReference type="AlphaFoldDB" id="A0A4Q0XHE9"/>
<gene>
    <name evidence="1" type="ORF">ESZ48_12385</name>
</gene>
<evidence type="ECO:0000313" key="1">
    <source>
        <dbReference type="EMBL" id="RXJ49409.1"/>
    </source>
</evidence>